<dbReference type="EMBL" id="CAJOBH010040907">
    <property type="protein sequence ID" value="CAF4328188.1"/>
    <property type="molecule type" value="Genomic_DNA"/>
</dbReference>
<sequence length="68" mass="8223">MKLPLVPKYVQHDVQNTQKVYNDKIQSAEELLEKLKRLLELWERFDGNKRRYQQQAERLHNEVSLLSS</sequence>
<evidence type="ECO:0000313" key="3">
    <source>
        <dbReference type="EMBL" id="CAF4457083.1"/>
    </source>
</evidence>
<accession>A0A8S2UB19</accession>
<feature type="non-terminal residue" evidence="2">
    <location>
        <position position="68"/>
    </location>
</feature>
<evidence type="ECO:0000256" key="1">
    <source>
        <dbReference type="SAM" id="Coils"/>
    </source>
</evidence>
<dbReference type="Proteomes" id="UP000681720">
    <property type="component" value="Unassembled WGS sequence"/>
</dbReference>
<gene>
    <name evidence="2" type="ORF">BYL167_LOCUS28570</name>
    <name evidence="3" type="ORF">GIL414_LOCUS32689</name>
</gene>
<feature type="coiled-coil region" evidence="1">
    <location>
        <begin position="18"/>
        <end position="45"/>
    </location>
</feature>
<keyword evidence="1" id="KW-0175">Coiled coil</keyword>
<reference evidence="2" key="1">
    <citation type="submission" date="2021-02" db="EMBL/GenBank/DDBJ databases">
        <authorList>
            <person name="Nowell W R."/>
        </authorList>
    </citation>
    <scope>NUCLEOTIDE SEQUENCE</scope>
</reference>
<dbReference type="EMBL" id="CAJOBJ010070262">
    <property type="protein sequence ID" value="CAF4457083.1"/>
    <property type="molecule type" value="Genomic_DNA"/>
</dbReference>
<evidence type="ECO:0000313" key="4">
    <source>
        <dbReference type="Proteomes" id="UP000681967"/>
    </source>
</evidence>
<proteinExistence type="predicted"/>
<protein>
    <submittedName>
        <fullName evidence="2">Uncharacterized protein</fullName>
    </submittedName>
</protein>
<dbReference type="AlphaFoldDB" id="A0A8S2UB19"/>
<comment type="caution">
    <text evidence="2">The sequence shown here is derived from an EMBL/GenBank/DDBJ whole genome shotgun (WGS) entry which is preliminary data.</text>
</comment>
<evidence type="ECO:0000313" key="2">
    <source>
        <dbReference type="EMBL" id="CAF4328188.1"/>
    </source>
</evidence>
<feature type="non-terminal residue" evidence="2">
    <location>
        <position position="1"/>
    </location>
</feature>
<name>A0A8S2UB19_9BILA</name>
<dbReference type="Proteomes" id="UP000681967">
    <property type="component" value="Unassembled WGS sequence"/>
</dbReference>
<organism evidence="2 4">
    <name type="scientific">Rotaria magnacalcarata</name>
    <dbReference type="NCBI Taxonomy" id="392030"/>
    <lineage>
        <taxon>Eukaryota</taxon>
        <taxon>Metazoa</taxon>
        <taxon>Spiralia</taxon>
        <taxon>Gnathifera</taxon>
        <taxon>Rotifera</taxon>
        <taxon>Eurotatoria</taxon>
        <taxon>Bdelloidea</taxon>
        <taxon>Philodinida</taxon>
        <taxon>Philodinidae</taxon>
        <taxon>Rotaria</taxon>
    </lineage>
</organism>